<dbReference type="Proteomes" id="UP001159363">
    <property type="component" value="Chromosome 7"/>
</dbReference>
<comment type="caution">
    <text evidence="2">The sequence shown here is derived from an EMBL/GenBank/DDBJ whole genome shotgun (WGS) entry which is preliminary data.</text>
</comment>
<gene>
    <name evidence="2" type="ORF">PR048_022163</name>
</gene>
<proteinExistence type="predicted"/>
<organism evidence="2 3">
    <name type="scientific">Dryococelus australis</name>
    <dbReference type="NCBI Taxonomy" id="614101"/>
    <lineage>
        <taxon>Eukaryota</taxon>
        <taxon>Metazoa</taxon>
        <taxon>Ecdysozoa</taxon>
        <taxon>Arthropoda</taxon>
        <taxon>Hexapoda</taxon>
        <taxon>Insecta</taxon>
        <taxon>Pterygota</taxon>
        <taxon>Neoptera</taxon>
        <taxon>Polyneoptera</taxon>
        <taxon>Phasmatodea</taxon>
        <taxon>Verophasmatodea</taxon>
        <taxon>Anareolatae</taxon>
        <taxon>Phasmatidae</taxon>
        <taxon>Eurycanthinae</taxon>
        <taxon>Dryococelus</taxon>
    </lineage>
</organism>
<feature type="compositionally biased region" description="Basic and acidic residues" evidence="1">
    <location>
        <begin position="84"/>
        <end position="99"/>
    </location>
</feature>
<evidence type="ECO:0000313" key="2">
    <source>
        <dbReference type="EMBL" id="KAJ8877708.1"/>
    </source>
</evidence>
<evidence type="ECO:0000256" key="1">
    <source>
        <dbReference type="SAM" id="MobiDB-lite"/>
    </source>
</evidence>
<sequence>MFIYWHRVAKDVSGVKNRQRKDDEIPPVASTAASIAPSSPGDNEKVNTGKRKESGVKRRPENRNKLKIKHGNKIGKASTMVAQEQKRKANAEEKDTPETQVKKMLKGHTIVLRELRFSAVMGHRKKKKREFLAKIAGTIVNKYRFLGQIKEMASRKALCRKNRPVSVVKVRFATKKKAVVCFLENDENSRILPGKDTPKQCYKNVLSCVLHIEALLDHPSGSSLLMLRTETRVFVQLTKIWHC</sequence>
<reference evidence="2 3" key="1">
    <citation type="submission" date="2023-02" db="EMBL/GenBank/DDBJ databases">
        <title>LHISI_Scaffold_Assembly.</title>
        <authorList>
            <person name="Stuart O.P."/>
            <person name="Cleave R."/>
            <person name="Magrath M.J.L."/>
            <person name="Mikheyev A.S."/>
        </authorList>
    </citation>
    <scope>NUCLEOTIDE SEQUENCE [LARGE SCALE GENOMIC DNA]</scope>
    <source>
        <strain evidence="2">Daus_M_001</strain>
        <tissue evidence="2">Leg muscle</tissue>
    </source>
</reference>
<feature type="region of interest" description="Disordered" evidence="1">
    <location>
        <begin position="14"/>
        <end position="99"/>
    </location>
</feature>
<evidence type="ECO:0000313" key="3">
    <source>
        <dbReference type="Proteomes" id="UP001159363"/>
    </source>
</evidence>
<keyword evidence="3" id="KW-1185">Reference proteome</keyword>
<protein>
    <submittedName>
        <fullName evidence="2">Uncharacterized protein</fullName>
    </submittedName>
</protein>
<accession>A0ABQ9H094</accession>
<dbReference type="EMBL" id="JARBHB010000008">
    <property type="protein sequence ID" value="KAJ8877708.1"/>
    <property type="molecule type" value="Genomic_DNA"/>
</dbReference>
<name>A0ABQ9H094_9NEOP</name>
<feature type="compositionally biased region" description="Basic and acidic residues" evidence="1">
    <location>
        <begin position="42"/>
        <end position="64"/>
    </location>
</feature>
<feature type="compositionally biased region" description="Low complexity" evidence="1">
    <location>
        <begin position="26"/>
        <end position="40"/>
    </location>
</feature>